<gene>
    <name evidence="1" type="ORF">UMC4404_07771</name>
</gene>
<comment type="caution">
    <text evidence="1">The sequence shown here is derived from an EMBL/GenBank/DDBJ whole genome shotgun (WGS) entry which is preliminary data.</text>
</comment>
<dbReference type="RefSeq" id="WP_155488545.1">
    <property type="nucleotide sequence ID" value="NZ_CDNN01000002.1"/>
</dbReference>
<dbReference type="EMBL" id="CDNY01000003">
    <property type="protein sequence ID" value="CEO32797.1"/>
    <property type="molecule type" value="Genomic_DNA"/>
</dbReference>
<name>A0A9P1KYP7_PARSO</name>
<proteinExistence type="predicted"/>
<dbReference type="AlphaFoldDB" id="A0A9P1KYP7"/>
<sequence>MNKKNKLKKEQKLDNLNKNIIFSSIDNLSGEMDNSSENLEVYFELKKNKFDKVDK</sequence>
<evidence type="ECO:0000313" key="2">
    <source>
        <dbReference type="Proteomes" id="UP000049685"/>
    </source>
</evidence>
<dbReference type="Proteomes" id="UP000049685">
    <property type="component" value="Unassembled WGS sequence"/>
</dbReference>
<protein>
    <submittedName>
        <fullName evidence="1">Uncharacterized protein</fullName>
    </submittedName>
</protein>
<organism evidence="1 2">
    <name type="scientific">Paraclostridium sordellii</name>
    <name type="common">Clostridium sordellii</name>
    <dbReference type="NCBI Taxonomy" id="1505"/>
    <lineage>
        <taxon>Bacteria</taxon>
        <taxon>Bacillati</taxon>
        <taxon>Bacillota</taxon>
        <taxon>Clostridia</taxon>
        <taxon>Peptostreptococcales</taxon>
        <taxon>Peptostreptococcaceae</taxon>
        <taxon>Paraclostridium</taxon>
    </lineage>
</organism>
<accession>A0A9P1KYP7</accession>
<reference evidence="2" key="1">
    <citation type="submission" date="2015-01" db="EMBL/GenBank/DDBJ databases">
        <authorList>
            <person name="Aslett A.Martin."/>
            <person name="De Silva Nishadi"/>
        </authorList>
    </citation>
    <scope>NUCLEOTIDE SEQUENCE [LARGE SCALE GENOMIC DNA]</scope>
    <source>
        <strain evidence="2">UMC4404</strain>
    </source>
</reference>
<evidence type="ECO:0000313" key="1">
    <source>
        <dbReference type="EMBL" id="CEO32797.1"/>
    </source>
</evidence>